<reference evidence="2" key="1">
    <citation type="journal article" date="2017" name="Nat. Ecol. Evol.">
        <title>Genome expansion and lineage-specific genetic innovations in the forest pathogenic fungi Armillaria.</title>
        <authorList>
            <person name="Sipos G."/>
            <person name="Prasanna A.N."/>
            <person name="Walter M.C."/>
            <person name="O'Connor E."/>
            <person name="Balint B."/>
            <person name="Krizsan K."/>
            <person name="Kiss B."/>
            <person name="Hess J."/>
            <person name="Varga T."/>
            <person name="Slot J."/>
            <person name="Riley R."/>
            <person name="Boka B."/>
            <person name="Rigling D."/>
            <person name="Barry K."/>
            <person name="Lee J."/>
            <person name="Mihaltcheva S."/>
            <person name="LaButti K."/>
            <person name="Lipzen A."/>
            <person name="Waldron R."/>
            <person name="Moloney N.M."/>
            <person name="Sperisen C."/>
            <person name="Kredics L."/>
            <person name="Vagvoelgyi C."/>
            <person name="Patrignani A."/>
            <person name="Fitzpatrick D."/>
            <person name="Nagy I."/>
            <person name="Doyle S."/>
            <person name="Anderson J.B."/>
            <person name="Grigoriev I.V."/>
            <person name="Gueldener U."/>
            <person name="Muensterkoetter M."/>
            <person name="Nagy L.G."/>
        </authorList>
    </citation>
    <scope>NUCLEOTIDE SEQUENCE [LARGE SCALE GENOMIC DNA]</scope>
    <source>
        <strain evidence="2">28-4</strain>
    </source>
</reference>
<dbReference type="AlphaFoldDB" id="A0A2H3BT29"/>
<accession>A0A2H3BT29</accession>
<dbReference type="EMBL" id="KZ293442">
    <property type="protein sequence ID" value="PBK66216.1"/>
    <property type="molecule type" value="Genomic_DNA"/>
</dbReference>
<dbReference type="Proteomes" id="UP000218334">
    <property type="component" value="Unassembled WGS sequence"/>
</dbReference>
<gene>
    <name evidence="1" type="ORF">ARMSODRAFT_1021803</name>
</gene>
<evidence type="ECO:0000313" key="1">
    <source>
        <dbReference type="EMBL" id="PBK66216.1"/>
    </source>
</evidence>
<proteinExistence type="predicted"/>
<name>A0A2H3BT29_9AGAR</name>
<keyword evidence="2" id="KW-1185">Reference proteome</keyword>
<sequence length="307" mass="34874">MGMNAFMSHFTHLEVLKIAWPKPMLLLLYFYKAHILQAQGFFFTHTISVWHRVLKRVGLPIVDMAIIRPGIDMDPLTVYLSRETTNMKSLGSFLKILGSAMTEVNIKTDGVFPTDLGFNTDLKRISIVTHIVLAGQVYETLSTLPAHSSVEEVVITVKGCMAIPVVPVVFRSLKSLLQRKCRWLEKVTIMFDMVWMTPTKREFTCLAWILSSIFWDLPANFTMEYTGPSSHSASPPIKTITIRDLAPPFLCILNRQSTLTTEKHKYQGVPATTLSVYMLSKECDEIVVAACKEREQMTHEMIMIEQI</sequence>
<protein>
    <submittedName>
        <fullName evidence="1">Uncharacterized protein</fullName>
    </submittedName>
</protein>
<evidence type="ECO:0000313" key="2">
    <source>
        <dbReference type="Proteomes" id="UP000218334"/>
    </source>
</evidence>
<organism evidence="1 2">
    <name type="scientific">Armillaria solidipes</name>
    <dbReference type="NCBI Taxonomy" id="1076256"/>
    <lineage>
        <taxon>Eukaryota</taxon>
        <taxon>Fungi</taxon>
        <taxon>Dikarya</taxon>
        <taxon>Basidiomycota</taxon>
        <taxon>Agaricomycotina</taxon>
        <taxon>Agaricomycetes</taxon>
        <taxon>Agaricomycetidae</taxon>
        <taxon>Agaricales</taxon>
        <taxon>Marasmiineae</taxon>
        <taxon>Physalacriaceae</taxon>
        <taxon>Armillaria</taxon>
    </lineage>
</organism>